<dbReference type="AlphaFoldDB" id="A0A0B0IQS7"/>
<comment type="caution">
    <text evidence="20">The sequence shown here is derived from an EMBL/GenBank/DDBJ whole genome shotgun (WGS) entry which is preliminary data.</text>
</comment>
<keyword evidence="13" id="KW-0472">Membrane</keyword>
<evidence type="ECO:0000256" key="15">
    <source>
        <dbReference type="ARBA" id="ARBA00023316"/>
    </source>
</evidence>
<dbReference type="GO" id="GO:0008360">
    <property type="term" value="P:regulation of cell shape"/>
    <property type="evidence" value="ECO:0007669"/>
    <property type="project" value="UniProtKB-KW"/>
</dbReference>
<dbReference type="GO" id="GO:0030288">
    <property type="term" value="C:outer membrane-bounded periplasmic space"/>
    <property type="evidence" value="ECO:0007669"/>
    <property type="project" value="TreeGrafter"/>
</dbReference>
<dbReference type="PANTHER" id="PTHR32282">
    <property type="entry name" value="BINDING PROTEIN TRANSPEPTIDASE, PUTATIVE-RELATED"/>
    <property type="match status" value="1"/>
</dbReference>
<dbReference type="InterPro" id="IPR001264">
    <property type="entry name" value="Glyco_trans_51"/>
</dbReference>
<keyword evidence="4" id="KW-0121">Carboxypeptidase</keyword>
<evidence type="ECO:0000256" key="13">
    <source>
        <dbReference type="ARBA" id="ARBA00023136"/>
    </source>
</evidence>
<dbReference type="SUPFAM" id="SSF56601">
    <property type="entry name" value="beta-lactamase/transpeptidase-like"/>
    <property type="match status" value="1"/>
</dbReference>
<dbReference type="InterPro" id="IPR001460">
    <property type="entry name" value="PCN-bd_Tpept"/>
</dbReference>
<dbReference type="Pfam" id="PF00905">
    <property type="entry name" value="Transpeptidase"/>
    <property type="match status" value="1"/>
</dbReference>
<evidence type="ECO:0000256" key="3">
    <source>
        <dbReference type="ARBA" id="ARBA00022475"/>
    </source>
</evidence>
<dbReference type="GO" id="GO:0008658">
    <property type="term" value="F:penicillin binding"/>
    <property type="evidence" value="ECO:0007669"/>
    <property type="project" value="InterPro"/>
</dbReference>
<evidence type="ECO:0000256" key="17">
    <source>
        <dbReference type="ARBA" id="ARBA00049902"/>
    </source>
</evidence>
<keyword evidence="14" id="KW-0511">Multifunctional enzyme</keyword>
<dbReference type="Pfam" id="PF00912">
    <property type="entry name" value="Transgly"/>
    <property type="match status" value="1"/>
</dbReference>
<dbReference type="OrthoDB" id="9766909at2"/>
<dbReference type="InterPro" id="IPR050396">
    <property type="entry name" value="Glycosyltr_51/Transpeptidase"/>
</dbReference>
<evidence type="ECO:0000259" key="18">
    <source>
        <dbReference type="Pfam" id="PF00905"/>
    </source>
</evidence>
<reference evidence="20 21" key="1">
    <citation type="submission" date="2014-09" db="EMBL/GenBank/DDBJ databases">
        <title>Genome sequencing and annotation of Bacillus Okhensis strain Kh10-101T.</title>
        <authorList>
            <person name="Prakash J.S."/>
        </authorList>
    </citation>
    <scope>NUCLEOTIDE SEQUENCE [LARGE SCALE GENOMIC DNA]</scope>
    <source>
        <strain evidence="21">Kh10-101T</strain>
    </source>
</reference>
<evidence type="ECO:0000256" key="9">
    <source>
        <dbReference type="ARBA" id="ARBA00022801"/>
    </source>
</evidence>
<dbReference type="Gene3D" id="1.10.3810.10">
    <property type="entry name" value="Biosynthetic peptidoglycan transglycosylase-like"/>
    <property type="match status" value="1"/>
</dbReference>
<dbReference type="GO" id="GO:0009002">
    <property type="term" value="F:serine-type D-Ala-D-Ala carboxypeptidase activity"/>
    <property type="evidence" value="ECO:0007669"/>
    <property type="project" value="UniProtKB-EC"/>
</dbReference>
<dbReference type="EMBL" id="JRJU01000001">
    <property type="protein sequence ID" value="KHF42031.1"/>
    <property type="molecule type" value="Genomic_DNA"/>
</dbReference>
<evidence type="ECO:0000256" key="6">
    <source>
        <dbReference type="ARBA" id="ARBA00022676"/>
    </source>
</evidence>
<name>A0A0B0IQS7_9BACI</name>
<gene>
    <name evidence="20" type="ORF">LQ50_01730</name>
</gene>
<organism evidence="20 21">
    <name type="scientific">Halalkalibacter okhensis</name>
    <dbReference type="NCBI Taxonomy" id="333138"/>
    <lineage>
        <taxon>Bacteria</taxon>
        <taxon>Bacillati</taxon>
        <taxon>Bacillota</taxon>
        <taxon>Bacilli</taxon>
        <taxon>Bacillales</taxon>
        <taxon>Bacillaceae</taxon>
        <taxon>Halalkalibacter</taxon>
    </lineage>
</organism>
<dbReference type="NCBIfam" id="TIGR02074">
    <property type="entry name" value="PBP_1a_fam"/>
    <property type="match status" value="1"/>
</dbReference>
<comment type="similarity">
    <text evidence="1">In the C-terminal section; belongs to the transpeptidase family.</text>
</comment>
<keyword evidence="3" id="KW-1003">Cell membrane</keyword>
<dbReference type="PANTHER" id="PTHR32282:SF32">
    <property type="entry name" value="PENICILLIN-BINDING PROTEIN 2A"/>
    <property type="match status" value="1"/>
</dbReference>
<keyword evidence="10" id="KW-0133">Cell shape</keyword>
<keyword evidence="15" id="KW-0961">Cell wall biogenesis/degradation</keyword>
<dbReference type="GO" id="GO:0009252">
    <property type="term" value="P:peptidoglycan biosynthetic process"/>
    <property type="evidence" value="ECO:0007669"/>
    <property type="project" value="UniProtKB-KW"/>
</dbReference>
<evidence type="ECO:0000313" key="20">
    <source>
        <dbReference type="EMBL" id="KHF42031.1"/>
    </source>
</evidence>
<dbReference type="GO" id="GO:0071555">
    <property type="term" value="P:cell wall organization"/>
    <property type="evidence" value="ECO:0007669"/>
    <property type="project" value="UniProtKB-KW"/>
</dbReference>
<evidence type="ECO:0000256" key="2">
    <source>
        <dbReference type="ARBA" id="ARBA00007739"/>
    </source>
</evidence>
<evidence type="ECO:0000256" key="4">
    <source>
        <dbReference type="ARBA" id="ARBA00022645"/>
    </source>
</evidence>
<dbReference type="InterPro" id="IPR036950">
    <property type="entry name" value="PBP_transglycosylase"/>
</dbReference>
<keyword evidence="21" id="KW-1185">Reference proteome</keyword>
<dbReference type="eggNOG" id="COG0744">
    <property type="taxonomic scope" value="Bacteria"/>
</dbReference>
<dbReference type="FunFam" id="1.10.3810.10:FF:000001">
    <property type="entry name" value="Penicillin-binding protein 1A"/>
    <property type="match status" value="1"/>
</dbReference>
<evidence type="ECO:0000256" key="12">
    <source>
        <dbReference type="ARBA" id="ARBA00022989"/>
    </source>
</evidence>
<evidence type="ECO:0000256" key="7">
    <source>
        <dbReference type="ARBA" id="ARBA00022679"/>
    </source>
</evidence>
<evidence type="ECO:0000256" key="8">
    <source>
        <dbReference type="ARBA" id="ARBA00022692"/>
    </source>
</evidence>
<comment type="similarity">
    <text evidence="2">In the N-terminal section; belongs to the glycosyltransferase 51 family.</text>
</comment>
<evidence type="ECO:0000256" key="10">
    <source>
        <dbReference type="ARBA" id="ARBA00022960"/>
    </source>
</evidence>
<evidence type="ECO:0000256" key="5">
    <source>
        <dbReference type="ARBA" id="ARBA00022670"/>
    </source>
</evidence>
<dbReference type="GO" id="GO:0008955">
    <property type="term" value="F:peptidoglycan glycosyltransferase activity"/>
    <property type="evidence" value="ECO:0007669"/>
    <property type="project" value="UniProtKB-EC"/>
</dbReference>
<keyword evidence="7" id="KW-0808">Transferase</keyword>
<keyword evidence="5" id="KW-0645">Protease</keyword>
<dbReference type="Proteomes" id="UP000030832">
    <property type="component" value="Unassembled WGS sequence"/>
</dbReference>
<proteinExistence type="inferred from homology"/>
<evidence type="ECO:0000256" key="16">
    <source>
        <dbReference type="ARBA" id="ARBA00034000"/>
    </source>
</evidence>
<dbReference type="SUPFAM" id="SSF53955">
    <property type="entry name" value="Lysozyme-like"/>
    <property type="match status" value="1"/>
</dbReference>
<dbReference type="InterPro" id="IPR023346">
    <property type="entry name" value="Lysozyme-like_dom_sf"/>
</dbReference>
<keyword evidence="8" id="KW-0812">Transmembrane</keyword>
<comment type="catalytic activity">
    <reaction evidence="17">
        <text>[GlcNAc-(1-&gt;4)-Mur2Ac(oyl-L-Ala-gamma-D-Glu-L-Lys-D-Ala-D-Ala)](n)-di-trans,octa-cis-undecaprenyl diphosphate + beta-D-GlcNAc-(1-&gt;4)-Mur2Ac(oyl-L-Ala-gamma-D-Glu-L-Lys-D-Ala-D-Ala)-di-trans,octa-cis-undecaprenyl diphosphate = [GlcNAc-(1-&gt;4)-Mur2Ac(oyl-L-Ala-gamma-D-Glu-L-Lys-D-Ala-D-Ala)](n+1)-di-trans,octa-cis-undecaprenyl diphosphate + di-trans,octa-cis-undecaprenyl diphosphate + H(+)</text>
        <dbReference type="Rhea" id="RHEA:23708"/>
        <dbReference type="Rhea" id="RHEA-COMP:9602"/>
        <dbReference type="Rhea" id="RHEA-COMP:9603"/>
        <dbReference type="ChEBI" id="CHEBI:15378"/>
        <dbReference type="ChEBI" id="CHEBI:58405"/>
        <dbReference type="ChEBI" id="CHEBI:60033"/>
        <dbReference type="ChEBI" id="CHEBI:78435"/>
        <dbReference type="EC" id="2.4.99.28"/>
    </reaction>
</comment>
<evidence type="ECO:0000256" key="1">
    <source>
        <dbReference type="ARBA" id="ARBA00007090"/>
    </source>
</evidence>
<evidence type="ECO:0000313" key="21">
    <source>
        <dbReference type="Proteomes" id="UP000030832"/>
    </source>
</evidence>
<evidence type="ECO:0000259" key="19">
    <source>
        <dbReference type="Pfam" id="PF00912"/>
    </source>
</evidence>
<evidence type="ECO:0000256" key="14">
    <source>
        <dbReference type="ARBA" id="ARBA00023268"/>
    </source>
</evidence>
<keyword evidence="6" id="KW-0328">Glycosyltransferase</keyword>
<keyword evidence="9" id="KW-0378">Hydrolase</keyword>
<dbReference type="GO" id="GO:0006508">
    <property type="term" value="P:proteolysis"/>
    <property type="evidence" value="ECO:0007669"/>
    <property type="project" value="UniProtKB-KW"/>
</dbReference>
<keyword evidence="11" id="KW-0573">Peptidoglycan synthesis</keyword>
<dbReference type="InterPro" id="IPR012338">
    <property type="entry name" value="Beta-lactam/transpept-like"/>
</dbReference>
<dbReference type="STRING" id="333138.LQ50_01730"/>
<feature type="domain" description="Glycosyl transferase family 51" evidence="19">
    <location>
        <begin position="48"/>
        <end position="222"/>
    </location>
</feature>
<sequence>MFLGLLAVVGMTLFALIIYLSVILAGKYVIDDQKLVMKATTSLVDQSGEVLTQLYIENREPVAISDIPDYVQEAFISVEDVRFYDHQGIDIRAIARALYRDLLAGAKVEGGSTITQQLAKNVFLTNEKTLLRKTNEVLIAMNLERRYSKDELLEMYLNHIYFGHGAYGIQAASNLYFNKDVQELSKEEGALLAGLPKAPNSFSPITNPEQSKQRRDLVLTLMERQGKLTAAEAKHLRGRTVVVNQNRLTENEAYLTYIDMVLDEARDRYHLTNEEVLTGGYQIVVPMNKEVQMDSFQKLQDDRYFPNGNEDAEAAMVLLDSKTGGVLAVQGGREYVRKGLNRVNVQRQPGSAIKPLAVYAPAMELGTYHPYSLLVDELIEYDGYTPRNYNQEYVGQMTMYDAITHSSNAPAVWLMNEIGIDTSVQALDRFGIHTNDRGLAIALGGLSEGVTPLELASSYSVFANNGSQVEPFFIKAIYTQDGKQLNGEESRSEKVVSPQTSWYMTRMLEAVVNTGTGKSGEVLSPLAGKTGTTSYPGTEGAIMDAWFVGYTPAVVGAIWMGYDTTTSEQHLLGGSAYPTVLYKDIINSIPAQLRGGAFEKPDEVEELAPPVELPSIDDLTATFSIGGRGLSSIHLNWSGKTDERIYYHIYEYTEGERTLMATVVGQTEFFINSKNPFSSKKYEVVPYNSITDQEGMSSNVAEVKFRLGFH</sequence>
<comment type="catalytic activity">
    <reaction evidence="16">
        <text>Preferential cleavage: (Ac)2-L-Lys-D-Ala-|-D-Ala. Also transpeptidation of peptidyl-alanyl moieties that are N-acyl substituents of D-alanine.</text>
        <dbReference type="EC" id="3.4.16.4"/>
    </reaction>
</comment>
<dbReference type="Gene3D" id="3.40.710.10">
    <property type="entry name" value="DD-peptidase/beta-lactamase superfamily"/>
    <property type="match status" value="1"/>
</dbReference>
<accession>A0A0B0IQS7</accession>
<keyword evidence="12" id="KW-1133">Transmembrane helix</keyword>
<protein>
    <submittedName>
        <fullName evidence="20">Penicillin-binding protein</fullName>
    </submittedName>
</protein>
<feature type="domain" description="Penicillin-binding protein transpeptidase" evidence="18">
    <location>
        <begin position="315"/>
        <end position="585"/>
    </location>
</feature>
<evidence type="ECO:0000256" key="11">
    <source>
        <dbReference type="ARBA" id="ARBA00022984"/>
    </source>
</evidence>